<keyword evidence="5" id="KW-1003">Cell membrane</keyword>
<evidence type="ECO:0000256" key="9">
    <source>
        <dbReference type="ARBA" id="ARBA00022989"/>
    </source>
</evidence>
<keyword evidence="7 17" id="KW-0812">Transmembrane</keyword>
<feature type="transmembrane region" description="Helical" evidence="17">
    <location>
        <begin position="147"/>
        <end position="168"/>
    </location>
</feature>
<dbReference type="PROSITE" id="PS00456">
    <property type="entry name" value="NA_SOLUT_SYMP_1"/>
    <property type="match status" value="1"/>
</dbReference>
<dbReference type="GO" id="GO:0006847">
    <property type="term" value="P:plasma membrane acetate transport"/>
    <property type="evidence" value="ECO:0007669"/>
    <property type="project" value="TreeGrafter"/>
</dbReference>
<keyword evidence="9 17" id="KW-1133">Transmembrane helix</keyword>
<comment type="caution">
    <text evidence="18">The sequence shown here is derived from an EMBL/GenBank/DDBJ whole genome shotgun (WGS) entry which is preliminary data.</text>
</comment>
<gene>
    <name evidence="18" type="ORF">E2B99_07395</name>
</gene>
<feature type="transmembrane region" description="Helical" evidence="17">
    <location>
        <begin position="74"/>
        <end position="97"/>
    </location>
</feature>
<evidence type="ECO:0000256" key="2">
    <source>
        <dbReference type="ARBA" id="ARBA00006434"/>
    </source>
</evidence>
<feature type="transmembrane region" description="Helical" evidence="17">
    <location>
        <begin position="271"/>
        <end position="293"/>
    </location>
</feature>
<dbReference type="CDD" id="cd11480">
    <property type="entry name" value="SLC5sbd_u4"/>
    <property type="match status" value="1"/>
</dbReference>
<organism evidence="18 19">
    <name type="scientific">Alkanindiges illinoisensis</name>
    <dbReference type="NCBI Taxonomy" id="197183"/>
    <lineage>
        <taxon>Bacteria</taxon>
        <taxon>Pseudomonadati</taxon>
        <taxon>Pseudomonadota</taxon>
        <taxon>Gammaproteobacteria</taxon>
        <taxon>Moraxellales</taxon>
        <taxon>Moraxellaceae</taxon>
        <taxon>Alkanindiges</taxon>
    </lineage>
</organism>
<proteinExistence type="inferred from homology"/>
<dbReference type="NCBIfam" id="NF006903">
    <property type="entry name" value="PRK09395.1"/>
    <property type="match status" value="1"/>
</dbReference>
<feature type="transmembrane region" description="Helical" evidence="17">
    <location>
        <begin position="419"/>
        <end position="438"/>
    </location>
</feature>
<dbReference type="NCBIfam" id="NF009135">
    <property type="entry name" value="PRK12488.1"/>
    <property type="match status" value="1"/>
</dbReference>
<dbReference type="NCBIfam" id="TIGR00813">
    <property type="entry name" value="sss"/>
    <property type="match status" value="1"/>
</dbReference>
<evidence type="ECO:0000256" key="17">
    <source>
        <dbReference type="SAM" id="Phobius"/>
    </source>
</evidence>
<keyword evidence="4" id="KW-0813">Transport</keyword>
<dbReference type="InterPro" id="IPR001734">
    <property type="entry name" value="Na/solute_symporter"/>
</dbReference>
<evidence type="ECO:0000256" key="14">
    <source>
        <dbReference type="ARBA" id="ARBA00031561"/>
    </source>
</evidence>
<dbReference type="OrthoDB" id="9764416at2"/>
<dbReference type="GO" id="GO:0015293">
    <property type="term" value="F:symporter activity"/>
    <property type="evidence" value="ECO:0007669"/>
    <property type="project" value="UniProtKB-KW"/>
</dbReference>
<comment type="subcellular location">
    <subcellularLocation>
        <location evidence="1">Cell inner membrane</location>
        <topology evidence="1">Multi-pass membrane protein</topology>
    </subcellularLocation>
</comment>
<keyword evidence="11" id="KW-0406">Ion transport</keyword>
<feature type="transmembrane region" description="Helical" evidence="17">
    <location>
        <begin position="475"/>
        <end position="496"/>
    </location>
</feature>
<keyword evidence="10" id="KW-0915">Sodium</keyword>
<evidence type="ECO:0000256" key="3">
    <source>
        <dbReference type="ARBA" id="ARBA00018047"/>
    </source>
</evidence>
<feature type="transmembrane region" description="Helical" evidence="17">
    <location>
        <begin position="444"/>
        <end position="468"/>
    </location>
</feature>
<evidence type="ECO:0000256" key="1">
    <source>
        <dbReference type="ARBA" id="ARBA00004429"/>
    </source>
</evidence>
<evidence type="ECO:0000256" key="7">
    <source>
        <dbReference type="ARBA" id="ARBA00022692"/>
    </source>
</evidence>
<evidence type="ECO:0000256" key="11">
    <source>
        <dbReference type="ARBA" id="ARBA00023065"/>
    </source>
</evidence>
<dbReference type="Gene3D" id="1.20.1730.10">
    <property type="entry name" value="Sodium/glucose cotransporter"/>
    <property type="match status" value="1"/>
</dbReference>
<feature type="transmembrane region" description="Helical" evidence="17">
    <location>
        <begin position="305"/>
        <end position="330"/>
    </location>
</feature>
<protein>
    <recommendedName>
        <fullName evidence="3">Cation/acetate symporter ActP</fullName>
    </recommendedName>
    <alternativeName>
        <fullName evidence="15">Acetate permease</fullName>
    </alternativeName>
    <alternativeName>
        <fullName evidence="14">Acetate transporter ActP</fullName>
    </alternativeName>
</protein>
<evidence type="ECO:0000256" key="5">
    <source>
        <dbReference type="ARBA" id="ARBA00022475"/>
    </source>
</evidence>
<dbReference type="STRING" id="1120977.GCA_000619845_02614"/>
<evidence type="ECO:0000256" key="10">
    <source>
        <dbReference type="ARBA" id="ARBA00023053"/>
    </source>
</evidence>
<feature type="transmembrane region" description="Helical" evidence="17">
    <location>
        <begin position="369"/>
        <end position="398"/>
    </location>
</feature>
<dbReference type="PANTHER" id="PTHR48086">
    <property type="entry name" value="SODIUM/PROLINE SYMPORTER-RELATED"/>
    <property type="match status" value="1"/>
</dbReference>
<feature type="transmembrane region" description="Helical" evidence="17">
    <location>
        <begin position="208"/>
        <end position="226"/>
    </location>
</feature>
<feature type="transmembrane region" description="Helical" evidence="17">
    <location>
        <begin position="180"/>
        <end position="201"/>
    </location>
</feature>
<dbReference type="InterPro" id="IPR050277">
    <property type="entry name" value="Sodium:Solute_Symporter"/>
</dbReference>
<dbReference type="Pfam" id="PF00474">
    <property type="entry name" value="SSF"/>
    <property type="match status" value="1"/>
</dbReference>
<keyword evidence="6" id="KW-0997">Cell inner membrane</keyword>
<keyword evidence="13" id="KW-0739">Sodium transport</keyword>
<comment type="similarity">
    <text evidence="2 16">Belongs to the sodium:solute symporter (SSF) (TC 2.A.21) family.</text>
</comment>
<dbReference type="RefSeq" id="WP_134244406.1">
    <property type="nucleotide sequence ID" value="NZ_SNTY01000025.1"/>
</dbReference>
<evidence type="ECO:0000256" key="8">
    <source>
        <dbReference type="ARBA" id="ARBA00022847"/>
    </source>
</evidence>
<name>A0A4Y7XC72_9GAMM</name>
<feature type="transmembrane region" description="Helical" evidence="17">
    <location>
        <begin position="34"/>
        <end position="53"/>
    </location>
</feature>
<evidence type="ECO:0000313" key="18">
    <source>
        <dbReference type="EMBL" id="TEU26938.1"/>
    </source>
</evidence>
<evidence type="ECO:0000256" key="12">
    <source>
        <dbReference type="ARBA" id="ARBA00023136"/>
    </source>
</evidence>
<sequence length="565" mass="60014">MSMATLAYASGITSMAYASPDLGVADKQATNWTAIIMFMIFVAATLLITKWAAKRTNSTKDFYTAGGGITGFQNGLAIAGDFMSAASFLGISAMVFASGYDGLLYSLGFMVGWPIVLFLVAERLRNLGKYNFSDVASFRLEEKPVRAMAAVNSLVVVAFYLIAQMVGAGQLIKLLFGLDYNIAVIIVGLLMMAYVMFGGMLATTWVQIIKAAMLLSGATFMAFMVLKEVGFSFSNMFNQAIAAYGTAHDITTAEATKIMGPGGLISNPVDAISLGLALMFGTAGLPHILMRFFTVKDAKEARKSVVVATGFIGYFYLLTFIIGFGAILFVSQNPAYLDTAKMAMSGKLELIGGGNMAAVHLAHAVAGNWFLGFISAVAFATILAVVAGLTLSGASAVSHDLYANVFKKGQTTEASQLRVSKIATVVLAIFAMFLGIVFEKQNVAFMVGLAFAVAASANFPVLVLSMFWKGLTTRGATIGGWLGLISAVVLIFFTKAVWVDTLKLGDSAPLPYSNPALFSMVLSFAACWLFSVTDKSARAQREKARFDAQFVRSMTGVGASGAQDH</sequence>
<keyword evidence="12 17" id="KW-0472">Membrane</keyword>
<evidence type="ECO:0000256" key="15">
    <source>
        <dbReference type="ARBA" id="ARBA00032392"/>
    </source>
</evidence>
<evidence type="ECO:0000256" key="6">
    <source>
        <dbReference type="ARBA" id="ARBA00022519"/>
    </source>
</evidence>
<evidence type="ECO:0000313" key="19">
    <source>
        <dbReference type="Proteomes" id="UP000297834"/>
    </source>
</evidence>
<evidence type="ECO:0000256" key="16">
    <source>
        <dbReference type="RuleBase" id="RU362091"/>
    </source>
</evidence>
<feature type="transmembrane region" description="Helical" evidence="17">
    <location>
        <begin position="103"/>
        <end position="121"/>
    </location>
</feature>
<reference evidence="18 19" key="1">
    <citation type="submission" date="2019-03" db="EMBL/GenBank/DDBJ databases">
        <title>Alkanindiges illinoisensis: a potential pathogenic isolated from ascites of a gastric cancer patient with abdominal metastasis.</title>
        <authorList>
            <person name="Hu X."/>
            <person name="Yang B."/>
            <person name="Yan X."/>
            <person name="Lin L."/>
            <person name="Zhao H."/>
            <person name="Zhou F."/>
            <person name="Su B."/>
            <person name="Chen J."/>
            <person name="Rui Y."/>
            <person name="Wang Q."/>
            <person name="Zheng L."/>
        </authorList>
    </citation>
    <scope>NUCLEOTIDE SEQUENCE [LARGE SCALE GENOMIC DNA]</scope>
    <source>
        <strain evidence="18 19">NFYY 23406</strain>
    </source>
</reference>
<dbReference type="GO" id="GO:0006814">
    <property type="term" value="P:sodium ion transport"/>
    <property type="evidence" value="ECO:0007669"/>
    <property type="project" value="UniProtKB-KW"/>
</dbReference>
<keyword evidence="19" id="KW-1185">Reference proteome</keyword>
<dbReference type="GO" id="GO:0015123">
    <property type="term" value="F:acetate transmembrane transporter activity"/>
    <property type="evidence" value="ECO:0007669"/>
    <property type="project" value="TreeGrafter"/>
</dbReference>
<dbReference type="GO" id="GO:0005886">
    <property type="term" value="C:plasma membrane"/>
    <property type="evidence" value="ECO:0007669"/>
    <property type="project" value="UniProtKB-SubCell"/>
</dbReference>
<dbReference type="FunFam" id="1.20.1730.10:FF:000001">
    <property type="entry name" value="Cation/acetate symporter ActP"/>
    <property type="match status" value="1"/>
</dbReference>
<dbReference type="PANTHER" id="PTHR48086:SF6">
    <property type="entry name" value="CATION_ACETATE SYMPORTER ACTP"/>
    <property type="match status" value="1"/>
</dbReference>
<evidence type="ECO:0000256" key="4">
    <source>
        <dbReference type="ARBA" id="ARBA00022448"/>
    </source>
</evidence>
<dbReference type="InterPro" id="IPR018212">
    <property type="entry name" value="Na/solute_symporter_CS"/>
</dbReference>
<dbReference type="AlphaFoldDB" id="A0A4Y7XC72"/>
<evidence type="ECO:0000256" key="13">
    <source>
        <dbReference type="ARBA" id="ARBA00023201"/>
    </source>
</evidence>
<dbReference type="InterPro" id="IPR038377">
    <property type="entry name" value="Na/Glc_symporter_sf"/>
</dbReference>
<accession>A0A4Y7XC72</accession>
<feature type="transmembrane region" description="Helical" evidence="17">
    <location>
        <begin position="516"/>
        <end position="533"/>
    </location>
</feature>
<dbReference type="Proteomes" id="UP000297834">
    <property type="component" value="Unassembled WGS sequence"/>
</dbReference>
<dbReference type="PROSITE" id="PS50283">
    <property type="entry name" value="NA_SOLUT_SYMP_3"/>
    <property type="match status" value="1"/>
</dbReference>
<dbReference type="EMBL" id="SNTY01000025">
    <property type="protein sequence ID" value="TEU26938.1"/>
    <property type="molecule type" value="Genomic_DNA"/>
</dbReference>
<keyword evidence="8" id="KW-0769">Symport</keyword>